<sequence>MSLILRFRSKQGMFRSNCSPTDTFQVVIDNLIKEKRIPNTDGLSFDINGTVVSVTDIASNSIADLSLKNGSMIIIKQEISNNNTNNDNSTGDIEITKLNIGSSNTETVGISTSGKSVPISIPKRQLKIDDDLDKEKGLIPRKRSSLCRHTDRGMCEYCSPLAPWDETYKNENNIKHTSFHAYLKKLNFSINKESGSSYIPPIEEENFKIDNSKCAGSHEPWPKGICSKCQPSAITLNLQDFRMVDHVEFSNSELINEFINYWRLSGTQRIGLLIGRYEEYDKVPLGIKARIETIYELPQIGFEDGLMLQNWVDEEVKITQLLEKLGLSIVGLIFTDLTDAGNNDGKVICKRHKDSYFLSSLEVLFSVKWQLKFPNICKWSKTNKFSSKFITCCISGNTKGEIDITSYQISESGEALVKADLISASTHPAEIFINETTNKRYVPEIFYLKKNEYNLTIKQNAKPTFPVDYLLVSLTHGFPEQSTNDEKDEDLKLNKNFFKSNTKFSIEHRESIGESQLMSDIKSYLGSSYNSDFSKFTEKLSNFHFINYLINNTSVLSENEVELVFEIVKKVGNTDGSDGKANDEIMSLVYKLIDSPGWKTLDTILNYS</sequence>
<reference evidence="1" key="1">
    <citation type="submission" date="2023-04" db="EMBL/GenBank/DDBJ databases">
        <title>Candida boidinii NBRC 1967.</title>
        <authorList>
            <person name="Ichikawa N."/>
            <person name="Sato H."/>
            <person name="Tonouchi N."/>
        </authorList>
    </citation>
    <scope>NUCLEOTIDE SEQUENCE</scope>
    <source>
        <strain evidence="1">NBRC 1967</strain>
    </source>
</reference>
<keyword evidence="2" id="KW-1185">Reference proteome</keyword>
<organism evidence="1 2">
    <name type="scientific">Candida boidinii</name>
    <name type="common">Yeast</name>
    <dbReference type="NCBI Taxonomy" id="5477"/>
    <lineage>
        <taxon>Eukaryota</taxon>
        <taxon>Fungi</taxon>
        <taxon>Dikarya</taxon>
        <taxon>Ascomycota</taxon>
        <taxon>Saccharomycotina</taxon>
        <taxon>Pichiomycetes</taxon>
        <taxon>Pichiales</taxon>
        <taxon>Pichiaceae</taxon>
        <taxon>Ogataea</taxon>
        <taxon>Ogataea/Candida clade</taxon>
    </lineage>
</organism>
<name>A0ACB5TJM6_CANBO</name>
<protein>
    <submittedName>
        <fullName evidence="1">Unnamed protein product</fullName>
    </submittedName>
</protein>
<dbReference type="Proteomes" id="UP001165101">
    <property type="component" value="Unassembled WGS sequence"/>
</dbReference>
<accession>A0ACB5TJM6</accession>
<gene>
    <name evidence="1" type="ORF">Cboi01_000147400</name>
</gene>
<evidence type="ECO:0000313" key="2">
    <source>
        <dbReference type="Proteomes" id="UP001165101"/>
    </source>
</evidence>
<evidence type="ECO:0000313" key="1">
    <source>
        <dbReference type="EMBL" id="GME89618.1"/>
    </source>
</evidence>
<dbReference type="EMBL" id="BSXV01000556">
    <property type="protein sequence ID" value="GME89618.1"/>
    <property type="molecule type" value="Genomic_DNA"/>
</dbReference>
<proteinExistence type="predicted"/>
<comment type="caution">
    <text evidence="1">The sequence shown here is derived from an EMBL/GenBank/DDBJ whole genome shotgun (WGS) entry which is preliminary data.</text>
</comment>